<dbReference type="Pfam" id="PF24332">
    <property type="entry name" value="DUF7500"/>
    <property type="match status" value="2"/>
</dbReference>
<accession>U2YRG3</accession>
<sequence length="169" mass="18158">MAQRADMADESEPDDDRQLAAEHAERVAELRSESDSGDADAIDPADLDIARRDGVRERGEGRYVVSTNGEATETPPGTDLPNGDARDARDEPGDGRDHGGALERVDEAYGIALSAKTDSGTETTVATSNNIVEVFEEALRWYAGQVDDSLPPEEVVSLLLEQSDLDVES</sequence>
<dbReference type="InterPro" id="IPR055923">
    <property type="entry name" value="DUF7500"/>
</dbReference>
<organism evidence="2 3">
    <name type="scientific">Halarchaeum acidiphilum MH1-52-1</name>
    <dbReference type="NCBI Taxonomy" id="1261545"/>
    <lineage>
        <taxon>Archaea</taxon>
        <taxon>Methanobacteriati</taxon>
        <taxon>Methanobacteriota</taxon>
        <taxon>Stenosarchaea group</taxon>
        <taxon>Halobacteria</taxon>
        <taxon>Halobacteriales</taxon>
        <taxon>Halobacteriaceae</taxon>
    </lineage>
</organism>
<dbReference type="eggNOG" id="arCOG04698">
    <property type="taxonomic scope" value="Archaea"/>
</dbReference>
<proteinExistence type="predicted"/>
<evidence type="ECO:0000313" key="3">
    <source>
        <dbReference type="Proteomes" id="UP000016986"/>
    </source>
</evidence>
<dbReference type="Proteomes" id="UP000016986">
    <property type="component" value="Unassembled WGS sequence"/>
</dbReference>
<feature type="region of interest" description="Disordered" evidence="1">
    <location>
        <begin position="1"/>
        <end position="102"/>
    </location>
</feature>
<gene>
    <name evidence="2" type="ORF">MBEHAL_0062</name>
</gene>
<evidence type="ECO:0000313" key="2">
    <source>
        <dbReference type="EMBL" id="GAD51302.1"/>
    </source>
</evidence>
<keyword evidence="3" id="KW-1185">Reference proteome</keyword>
<dbReference type="EMBL" id="BATA01000001">
    <property type="protein sequence ID" value="GAD51302.1"/>
    <property type="molecule type" value="Genomic_DNA"/>
</dbReference>
<protein>
    <submittedName>
        <fullName evidence="2">Hypotheical protein</fullName>
    </submittedName>
</protein>
<feature type="compositionally biased region" description="Basic and acidic residues" evidence="1">
    <location>
        <begin position="16"/>
        <end position="34"/>
    </location>
</feature>
<feature type="compositionally biased region" description="Basic and acidic residues" evidence="1">
    <location>
        <begin position="48"/>
        <end position="61"/>
    </location>
</feature>
<name>U2YRG3_9EURY</name>
<evidence type="ECO:0000256" key="1">
    <source>
        <dbReference type="SAM" id="MobiDB-lite"/>
    </source>
</evidence>
<feature type="compositionally biased region" description="Acidic residues" evidence="1">
    <location>
        <begin position="35"/>
        <end position="46"/>
    </location>
</feature>
<feature type="compositionally biased region" description="Basic and acidic residues" evidence="1">
    <location>
        <begin position="84"/>
        <end position="102"/>
    </location>
</feature>
<reference evidence="2 3" key="1">
    <citation type="submission" date="2013-09" db="EMBL/GenBank/DDBJ databases">
        <title>Whole genome sequencing of Halarchaeum acidiphilum strain MH1-52-1.</title>
        <authorList>
            <person name="Shimane Y."/>
            <person name="Minegishi H."/>
            <person name="Nishi S."/>
            <person name="Echigo A."/>
            <person name="Shuto A."/>
            <person name="Konishi M."/>
            <person name="Ito T."/>
            <person name="Ohkuma M."/>
            <person name="Ohta Y."/>
            <person name="Nagano Y."/>
            <person name="Tsubouchi T."/>
            <person name="Mori K."/>
            <person name="Usui K."/>
            <person name="Kamekura M."/>
            <person name="Usami R."/>
            <person name="Takaki Y."/>
            <person name="Hatada Y."/>
        </authorList>
    </citation>
    <scope>NUCLEOTIDE SEQUENCE [LARGE SCALE GENOMIC DNA]</scope>
    <source>
        <strain evidence="2 3">JCM 16109</strain>
    </source>
</reference>
<dbReference type="AlphaFoldDB" id="U2YRG3"/>
<comment type="caution">
    <text evidence="2">The sequence shown here is derived from an EMBL/GenBank/DDBJ whole genome shotgun (WGS) entry which is preliminary data.</text>
</comment>